<keyword evidence="2" id="KW-1185">Reference proteome</keyword>
<protein>
    <submittedName>
        <fullName evidence="1">Uncharacterized protein</fullName>
    </submittedName>
</protein>
<comment type="caution">
    <text evidence="1">The sequence shown here is derived from an EMBL/GenBank/DDBJ whole genome shotgun (WGS) entry which is preliminary data.</text>
</comment>
<accession>A0ABW3U9D0</accession>
<name>A0ABW3U9D0_9GAMM</name>
<proteinExistence type="predicted"/>
<gene>
    <name evidence="1" type="ORF">ACFQ2X_09800</name>
</gene>
<sequence>MATVLYVVSSSLLASECPDSTTPRALFSDSENLIEEYFEPNKGEYSATFKGGSSATARFSLCGLGVRASYLMRDKNDDLSDHIEFFLLKAVPSENDRNIVASQLVKFTEEDFRNGVTLNGSNGDHWV</sequence>
<dbReference type="EMBL" id="JBHTLR010000008">
    <property type="protein sequence ID" value="MFD1216894.1"/>
    <property type="molecule type" value="Genomic_DNA"/>
</dbReference>
<evidence type="ECO:0000313" key="1">
    <source>
        <dbReference type="EMBL" id="MFD1216894.1"/>
    </source>
</evidence>
<dbReference type="Proteomes" id="UP001597264">
    <property type="component" value="Unassembled WGS sequence"/>
</dbReference>
<evidence type="ECO:0000313" key="2">
    <source>
        <dbReference type="Proteomes" id="UP001597264"/>
    </source>
</evidence>
<reference evidence="2" key="1">
    <citation type="journal article" date="2019" name="Int. J. Syst. Evol. Microbiol.">
        <title>The Global Catalogue of Microorganisms (GCM) 10K type strain sequencing project: providing services to taxonomists for standard genome sequencing and annotation.</title>
        <authorList>
            <consortium name="The Broad Institute Genomics Platform"/>
            <consortium name="The Broad Institute Genome Sequencing Center for Infectious Disease"/>
            <person name="Wu L."/>
            <person name="Ma J."/>
        </authorList>
    </citation>
    <scope>NUCLEOTIDE SEQUENCE [LARGE SCALE GENOMIC DNA]</scope>
    <source>
        <strain evidence="2">CCUG 54356</strain>
    </source>
</reference>
<organism evidence="1 2">
    <name type="scientific">Microbulbifer celer</name>
    <dbReference type="NCBI Taxonomy" id="435905"/>
    <lineage>
        <taxon>Bacteria</taxon>
        <taxon>Pseudomonadati</taxon>
        <taxon>Pseudomonadota</taxon>
        <taxon>Gammaproteobacteria</taxon>
        <taxon>Cellvibrionales</taxon>
        <taxon>Microbulbiferaceae</taxon>
        <taxon>Microbulbifer</taxon>
    </lineage>
</organism>
<dbReference type="RefSeq" id="WP_230437072.1">
    <property type="nucleotide sequence ID" value="NZ_CP087715.1"/>
</dbReference>